<dbReference type="PANTHER" id="PTHR43279">
    <property type="entry name" value="CATECHOL-2,3-DIOXYGENASE"/>
    <property type="match status" value="1"/>
</dbReference>
<evidence type="ECO:0000313" key="4">
    <source>
        <dbReference type="Proteomes" id="UP000553776"/>
    </source>
</evidence>
<evidence type="ECO:0000313" key="3">
    <source>
        <dbReference type="EMBL" id="MBB6695404.1"/>
    </source>
</evidence>
<keyword evidence="1" id="KW-0479">Metal-binding</keyword>
<organism evidence="3 4">
    <name type="scientific">Cohnella xylanilytica</name>
    <dbReference type="NCBI Taxonomy" id="557555"/>
    <lineage>
        <taxon>Bacteria</taxon>
        <taxon>Bacillati</taxon>
        <taxon>Bacillota</taxon>
        <taxon>Bacilli</taxon>
        <taxon>Bacillales</taxon>
        <taxon>Paenibacillaceae</taxon>
        <taxon>Cohnella</taxon>
    </lineage>
</organism>
<dbReference type="AlphaFoldDB" id="A0A841UB74"/>
<accession>A0A841UB74</accession>
<dbReference type="EMBL" id="JACJVR010000128">
    <property type="protein sequence ID" value="MBB6695404.1"/>
    <property type="molecule type" value="Genomic_DNA"/>
</dbReference>
<dbReference type="PROSITE" id="PS51819">
    <property type="entry name" value="VOC"/>
    <property type="match status" value="2"/>
</dbReference>
<dbReference type="Proteomes" id="UP000553776">
    <property type="component" value="Unassembled WGS sequence"/>
</dbReference>
<evidence type="ECO:0000256" key="1">
    <source>
        <dbReference type="ARBA" id="ARBA00022723"/>
    </source>
</evidence>
<dbReference type="RefSeq" id="WP_185139357.1">
    <property type="nucleotide sequence ID" value="NZ_BORM01000014.1"/>
</dbReference>
<dbReference type="InterPro" id="IPR037523">
    <property type="entry name" value="VOC_core"/>
</dbReference>
<feature type="domain" description="VOC" evidence="2">
    <location>
        <begin position="180"/>
        <end position="298"/>
    </location>
</feature>
<dbReference type="InterPro" id="IPR004360">
    <property type="entry name" value="Glyas_Fos-R_dOase_dom"/>
</dbReference>
<sequence length="298" mass="32473">MVLQPTEAKLPDKEAHAGTEMGAVHLKVSSLEQSVSYYTEVIGLSVLNRYAGLVRLTADGVYPLVILEQIPNALALPPGGHSGLYHFALLVPNRRDLGLMLKHLVDKRIGFGSADHDVSEALYLSDPDGIGIEIYRDRDRSDWRYLPDGQVFMKSDPLDAAGLLREAGGSEWRGLPVGTKVGHVHLHVGDLDRAEPFYSRLLGFRIMLRYGPSAIFAGAGGYHHHLGLNVWAGAGAPPTPEGAAGLKYFTIVNPDPGRIERLLEEFSARSIPVDARGDGWYFKDPFGIGIRLTTCGIL</sequence>
<gene>
    <name evidence="3" type="ORF">H7B90_28815</name>
</gene>
<comment type="caution">
    <text evidence="3">The sequence shown here is derived from an EMBL/GenBank/DDBJ whole genome shotgun (WGS) entry which is preliminary data.</text>
</comment>
<dbReference type="GO" id="GO:0046872">
    <property type="term" value="F:metal ion binding"/>
    <property type="evidence" value="ECO:0007669"/>
    <property type="project" value="UniProtKB-KW"/>
</dbReference>
<feature type="domain" description="VOC" evidence="2">
    <location>
        <begin position="20"/>
        <end position="137"/>
    </location>
</feature>
<dbReference type="Pfam" id="PF00903">
    <property type="entry name" value="Glyoxalase"/>
    <property type="match status" value="2"/>
</dbReference>
<dbReference type="Gene3D" id="3.10.180.10">
    <property type="entry name" value="2,3-Dihydroxybiphenyl 1,2-Dioxygenase, domain 1"/>
    <property type="match status" value="2"/>
</dbReference>
<dbReference type="GO" id="GO:0004462">
    <property type="term" value="F:lactoylglutathione lyase activity"/>
    <property type="evidence" value="ECO:0007669"/>
    <property type="project" value="InterPro"/>
</dbReference>
<keyword evidence="4" id="KW-1185">Reference proteome</keyword>
<name>A0A841UB74_9BACL</name>
<dbReference type="InterPro" id="IPR018146">
    <property type="entry name" value="Glyoxalase_1_CS"/>
</dbReference>
<proteinExistence type="predicted"/>
<dbReference type="PROSITE" id="PS00934">
    <property type="entry name" value="GLYOXALASE_I_1"/>
    <property type="match status" value="1"/>
</dbReference>
<protein>
    <submittedName>
        <fullName evidence="3">VOC family protein</fullName>
    </submittedName>
</protein>
<reference evidence="3 4" key="1">
    <citation type="submission" date="2020-08" db="EMBL/GenBank/DDBJ databases">
        <title>Cohnella phylogeny.</title>
        <authorList>
            <person name="Dunlap C."/>
        </authorList>
    </citation>
    <scope>NUCLEOTIDE SEQUENCE [LARGE SCALE GENOMIC DNA]</scope>
    <source>
        <strain evidence="3 4">DSM 25239</strain>
    </source>
</reference>
<dbReference type="SUPFAM" id="SSF54593">
    <property type="entry name" value="Glyoxalase/Bleomycin resistance protein/Dihydroxybiphenyl dioxygenase"/>
    <property type="match status" value="2"/>
</dbReference>
<dbReference type="PANTHER" id="PTHR43279:SF1">
    <property type="entry name" value="CATECHOL-2,3-DIOXYGENASE"/>
    <property type="match status" value="1"/>
</dbReference>
<dbReference type="InterPro" id="IPR029068">
    <property type="entry name" value="Glyas_Bleomycin-R_OHBP_Dase"/>
</dbReference>
<dbReference type="CDD" id="cd16359">
    <property type="entry name" value="VOC_BsCatE_like_C"/>
    <property type="match status" value="1"/>
</dbReference>
<evidence type="ECO:0000259" key="2">
    <source>
        <dbReference type="PROSITE" id="PS51819"/>
    </source>
</evidence>